<dbReference type="PANTHER" id="PTHR33217:SF8">
    <property type="entry name" value="MUTATOR FAMILY TRANSPOSASE"/>
    <property type="match status" value="1"/>
</dbReference>
<dbReference type="Proteomes" id="UP000546642">
    <property type="component" value="Unassembled WGS sequence"/>
</dbReference>
<proteinExistence type="inferred from homology"/>
<dbReference type="AlphaFoldDB" id="A0A7W9YH65"/>
<dbReference type="Pfam" id="PF00872">
    <property type="entry name" value="Transposase_mut"/>
    <property type="match status" value="1"/>
</dbReference>
<dbReference type="PROSITE" id="PS01007">
    <property type="entry name" value="TRANSPOSASE_MUTATOR"/>
    <property type="match status" value="1"/>
</dbReference>
<keyword evidence="4 6" id="KW-0238">DNA-binding</keyword>
<sequence length="331" mass="36806">MEVEVPRDRDNSFTPAIVKKRRRRLNGVNGIVLSLSAKGPTHGEICAHLAEVYGAEVSERTVSAITDAAMEHMAEWPNRPLDAVYPVLFVDAINVEIRDGQVADRPVHVVLGVTAEGERDILGLWAGDGGEGAEYRAHVFTELKNRGVADVLMPVADGLKGMGEAVESAWPRTVVQTCIVHLLRNSFRYASRADREKVARDLRPVYTAATEEAALERFAEFCEAWGPKYPGIVRLWEDAWAEMVPFLAFDVEIRRVICTTNAIESINARIRRAVKARGHFPSEQAALKCVYLALMSLDPKGTGRAKWSARWKKPLNAFDLAFDGRLTATRR</sequence>
<protein>
    <recommendedName>
        <fullName evidence="6">Mutator family transposase</fullName>
    </recommendedName>
</protein>
<keyword evidence="3 6" id="KW-0815">Transposition</keyword>
<keyword evidence="5 6" id="KW-0233">DNA recombination</keyword>
<evidence type="ECO:0000256" key="4">
    <source>
        <dbReference type="ARBA" id="ARBA00023125"/>
    </source>
</evidence>
<keyword evidence="8" id="KW-1185">Reference proteome</keyword>
<name>A0A7W9YH65_9ACTN</name>
<evidence type="ECO:0000313" key="8">
    <source>
        <dbReference type="Proteomes" id="UP000546642"/>
    </source>
</evidence>
<dbReference type="GO" id="GO:0004803">
    <property type="term" value="F:transposase activity"/>
    <property type="evidence" value="ECO:0007669"/>
    <property type="project" value="UniProtKB-UniRule"/>
</dbReference>
<evidence type="ECO:0000256" key="3">
    <source>
        <dbReference type="ARBA" id="ARBA00022578"/>
    </source>
</evidence>
<dbReference type="GO" id="GO:0003677">
    <property type="term" value="F:DNA binding"/>
    <property type="evidence" value="ECO:0007669"/>
    <property type="project" value="UniProtKB-UniRule"/>
</dbReference>
<organism evidence="7 8">
    <name type="scientific">Nocardiopsis mwathae</name>
    <dbReference type="NCBI Taxonomy" id="1472723"/>
    <lineage>
        <taxon>Bacteria</taxon>
        <taxon>Bacillati</taxon>
        <taxon>Actinomycetota</taxon>
        <taxon>Actinomycetes</taxon>
        <taxon>Streptosporangiales</taxon>
        <taxon>Nocardiopsidaceae</taxon>
        <taxon>Nocardiopsis</taxon>
    </lineage>
</organism>
<evidence type="ECO:0000256" key="2">
    <source>
        <dbReference type="ARBA" id="ARBA00010961"/>
    </source>
</evidence>
<dbReference type="PANTHER" id="PTHR33217">
    <property type="entry name" value="TRANSPOSASE FOR INSERTION SEQUENCE ELEMENT IS1081"/>
    <property type="match status" value="1"/>
</dbReference>
<evidence type="ECO:0000256" key="1">
    <source>
        <dbReference type="ARBA" id="ARBA00002190"/>
    </source>
</evidence>
<dbReference type="NCBIfam" id="NF033543">
    <property type="entry name" value="transpos_IS256"/>
    <property type="match status" value="1"/>
</dbReference>
<evidence type="ECO:0000256" key="6">
    <source>
        <dbReference type="RuleBase" id="RU365089"/>
    </source>
</evidence>
<evidence type="ECO:0000313" key="7">
    <source>
        <dbReference type="EMBL" id="MBB6172072.1"/>
    </source>
</evidence>
<dbReference type="EMBL" id="JACHDS010000001">
    <property type="protein sequence ID" value="MBB6172072.1"/>
    <property type="molecule type" value="Genomic_DNA"/>
</dbReference>
<keyword evidence="6" id="KW-0814">Transposable element</keyword>
<dbReference type="InterPro" id="IPR001207">
    <property type="entry name" value="Transposase_mutator"/>
</dbReference>
<dbReference type="GO" id="GO:0006313">
    <property type="term" value="P:DNA transposition"/>
    <property type="evidence" value="ECO:0007669"/>
    <property type="project" value="UniProtKB-UniRule"/>
</dbReference>
<comment type="caution">
    <text evidence="7">The sequence shown here is derived from an EMBL/GenBank/DDBJ whole genome shotgun (WGS) entry which is preliminary data.</text>
</comment>
<comment type="function">
    <text evidence="1 6">Required for the transposition of the insertion element.</text>
</comment>
<evidence type="ECO:0000256" key="5">
    <source>
        <dbReference type="ARBA" id="ARBA00023172"/>
    </source>
</evidence>
<reference evidence="7 8" key="1">
    <citation type="submission" date="2020-08" db="EMBL/GenBank/DDBJ databases">
        <title>Sequencing the genomes of 1000 actinobacteria strains.</title>
        <authorList>
            <person name="Klenk H.-P."/>
        </authorList>
    </citation>
    <scope>NUCLEOTIDE SEQUENCE [LARGE SCALE GENOMIC DNA]</scope>
    <source>
        <strain evidence="7 8">DSM 46659</strain>
    </source>
</reference>
<accession>A0A7W9YH65</accession>
<comment type="similarity">
    <text evidence="2 6">Belongs to the transposase mutator family.</text>
</comment>
<gene>
    <name evidence="7" type="ORF">HNR23_002132</name>
</gene>